<sequence length="155" mass="16940">MTLIQELMNQAAVGSLLNAQTIQRFSPAEIRETIQALVATEQLELANALGDAGMSLYPHSEDILAITSLLAMMNQDWPLAVELMDELVEIQGANTPPFTYVMLVRALRCNLDPVRALAVARQGLAVYPDQVELVAEKLSLDDFSDAMMPTSGVQH</sequence>
<dbReference type="Proteomes" id="UP000251341">
    <property type="component" value="Unassembled WGS sequence"/>
</dbReference>
<evidence type="ECO:0000313" key="2">
    <source>
        <dbReference type="Proteomes" id="UP000251341"/>
    </source>
</evidence>
<accession>A0A315EPZ8</accession>
<dbReference type="Gene3D" id="1.25.40.10">
    <property type="entry name" value="Tetratricopeptide repeat domain"/>
    <property type="match status" value="1"/>
</dbReference>
<organism evidence="1 2">
    <name type="scientific">Limnohabitans curvus</name>
    <dbReference type="NCBI Taxonomy" id="323423"/>
    <lineage>
        <taxon>Bacteria</taxon>
        <taxon>Pseudomonadati</taxon>
        <taxon>Pseudomonadota</taxon>
        <taxon>Betaproteobacteria</taxon>
        <taxon>Burkholderiales</taxon>
        <taxon>Comamonadaceae</taxon>
        <taxon>Limnohabitans</taxon>
    </lineage>
</organism>
<proteinExistence type="predicted"/>
<dbReference type="AlphaFoldDB" id="A0A315EPZ8"/>
<keyword evidence="2" id="KW-1185">Reference proteome</keyword>
<dbReference type="EMBL" id="NESP01000001">
    <property type="protein sequence ID" value="PUE59833.1"/>
    <property type="molecule type" value="Genomic_DNA"/>
</dbReference>
<evidence type="ECO:0000313" key="1">
    <source>
        <dbReference type="EMBL" id="PUE59833.1"/>
    </source>
</evidence>
<dbReference type="InterPro" id="IPR011990">
    <property type="entry name" value="TPR-like_helical_dom_sf"/>
</dbReference>
<reference evidence="1 2" key="1">
    <citation type="submission" date="2017-04" db="EMBL/GenBank/DDBJ databases">
        <title>Unexpected and diverse lifestyles within the genus Limnohabitans.</title>
        <authorList>
            <person name="Kasalicky V."/>
            <person name="Mehrshad M."/>
            <person name="Andrei S.-A."/>
            <person name="Salcher M."/>
            <person name="Kratochvilova H."/>
            <person name="Simek K."/>
            <person name="Ghai R."/>
        </authorList>
    </citation>
    <scope>NUCLEOTIDE SEQUENCE [LARGE SCALE GENOMIC DNA]</scope>
    <source>
        <strain evidence="1 2">MWH-C5</strain>
    </source>
</reference>
<protein>
    <submittedName>
        <fullName evidence="1">Uncharacterized protein</fullName>
    </submittedName>
</protein>
<name>A0A315EPZ8_9BURK</name>
<comment type="caution">
    <text evidence="1">The sequence shown here is derived from an EMBL/GenBank/DDBJ whole genome shotgun (WGS) entry which is preliminary data.</text>
</comment>
<dbReference type="RefSeq" id="WP_108402320.1">
    <property type="nucleotide sequence ID" value="NZ_NESP01000001.1"/>
</dbReference>
<gene>
    <name evidence="1" type="ORF">B9Z44_09740</name>
</gene>